<feature type="transmembrane region" description="Helical" evidence="7">
    <location>
        <begin position="443"/>
        <end position="465"/>
    </location>
</feature>
<feature type="transmembrane region" description="Helical" evidence="7">
    <location>
        <begin position="296"/>
        <end position="315"/>
    </location>
</feature>
<evidence type="ECO:0000313" key="9">
    <source>
        <dbReference type="EMBL" id="UQS84774.1"/>
    </source>
</evidence>
<comment type="subcellular location">
    <subcellularLocation>
        <location evidence="1">Cell membrane</location>
        <topology evidence="1">Multi-pass membrane protein</topology>
    </subcellularLocation>
</comment>
<dbReference type="RefSeq" id="WP_249510757.1">
    <property type="nucleotide sequence ID" value="NZ_CP093362.1"/>
</dbReference>
<keyword evidence="4 7" id="KW-0812">Transmembrane</keyword>
<dbReference type="InterPro" id="IPR036259">
    <property type="entry name" value="MFS_trans_sf"/>
</dbReference>
<dbReference type="NCBIfam" id="TIGR00711">
    <property type="entry name" value="efflux_EmrB"/>
    <property type="match status" value="1"/>
</dbReference>
<feature type="transmembrane region" description="Helical" evidence="7">
    <location>
        <begin position="267"/>
        <end position="290"/>
    </location>
</feature>
<feature type="transmembrane region" description="Helical" evidence="7">
    <location>
        <begin position="166"/>
        <end position="187"/>
    </location>
</feature>
<keyword evidence="5 7" id="KW-1133">Transmembrane helix</keyword>
<dbReference type="PROSITE" id="PS50850">
    <property type="entry name" value="MFS"/>
    <property type="match status" value="1"/>
</dbReference>
<evidence type="ECO:0000256" key="7">
    <source>
        <dbReference type="SAM" id="Phobius"/>
    </source>
</evidence>
<dbReference type="InterPro" id="IPR004638">
    <property type="entry name" value="EmrB-like"/>
</dbReference>
<proteinExistence type="predicted"/>
<dbReference type="CDD" id="cd17321">
    <property type="entry name" value="MFS_MMR_MDR_like"/>
    <property type="match status" value="1"/>
</dbReference>
<dbReference type="PANTHER" id="PTHR42718:SF46">
    <property type="entry name" value="BLR6921 PROTEIN"/>
    <property type="match status" value="1"/>
</dbReference>
<feature type="domain" description="Major facilitator superfamily (MFS) profile" evidence="8">
    <location>
        <begin position="12"/>
        <end position="468"/>
    </location>
</feature>
<dbReference type="PANTHER" id="PTHR42718">
    <property type="entry name" value="MAJOR FACILITATOR SUPERFAMILY MULTIDRUG TRANSPORTER MFSC"/>
    <property type="match status" value="1"/>
</dbReference>
<name>A0ABY4PGZ5_9LACO</name>
<evidence type="ECO:0000256" key="6">
    <source>
        <dbReference type="ARBA" id="ARBA00023136"/>
    </source>
</evidence>
<feature type="transmembrane region" description="Helical" evidence="7">
    <location>
        <begin position="136"/>
        <end position="160"/>
    </location>
</feature>
<keyword evidence="2" id="KW-0813">Transport</keyword>
<evidence type="ECO:0000256" key="5">
    <source>
        <dbReference type="ARBA" id="ARBA00022989"/>
    </source>
</evidence>
<feature type="transmembrane region" description="Helical" evidence="7">
    <location>
        <begin position="355"/>
        <end position="372"/>
    </location>
</feature>
<evidence type="ECO:0000256" key="2">
    <source>
        <dbReference type="ARBA" id="ARBA00022448"/>
    </source>
</evidence>
<gene>
    <name evidence="9" type="ORF">MOO46_05885</name>
</gene>
<keyword evidence="6 7" id="KW-0472">Membrane</keyword>
<feature type="transmembrane region" description="Helical" evidence="7">
    <location>
        <begin position="224"/>
        <end position="246"/>
    </location>
</feature>
<evidence type="ECO:0000256" key="4">
    <source>
        <dbReference type="ARBA" id="ARBA00022692"/>
    </source>
</evidence>
<organism evidence="9 10">
    <name type="scientific">Apilactobacillus apisilvae</name>
    <dbReference type="NCBI Taxonomy" id="2923364"/>
    <lineage>
        <taxon>Bacteria</taxon>
        <taxon>Bacillati</taxon>
        <taxon>Bacillota</taxon>
        <taxon>Bacilli</taxon>
        <taxon>Lactobacillales</taxon>
        <taxon>Lactobacillaceae</taxon>
        <taxon>Apilactobacillus</taxon>
    </lineage>
</organism>
<keyword evidence="10" id="KW-1185">Reference proteome</keyword>
<evidence type="ECO:0000313" key="10">
    <source>
        <dbReference type="Proteomes" id="UP000831859"/>
    </source>
</evidence>
<evidence type="ECO:0000259" key="8">
    <source>
        <dbReference type="PROSITE" id="PS50850"/>
    </source>
</evidence>
<dbReference type="InterPro" id="IPR020846">
    <property type="entry name" value="MFS_dom"/>
</dbReference>
<dbReference type="Gene3D" id="1.20.1720.10">
    <property type="entry name" value="Multidrug resistance protein D"/>
    <property type="match status" value="1"/>
</dbReference>
<protein>
    <submittedName>
        <fullName evidence="9">MFS transporter</fullName>
    </submittedName>
</protein>
<feature type="transmembrane region" description="Helical" evidence="7">
    <location>
        <begin position="327"/>
        <end position="349"/>
    </location>
</feature>
<feature type="transmembrane region" description="Helical" evidence="7">
    <location>
        <begin position="43"/>
        <end position="66"/>
    </location>
</feature>
<dbReference type="PRINTS" id="PR01036">
    <property type="entry name" value="TCRTETB"/>
</dbReference>
<evidence type="ECO:0000256" key="1">
    <source>
        <dbReference type="ARBA" id="ARBA00004651"/>
    </source>
</evidence>
<dbReference type="EMBL" id="CP093362">
    <property type="protein sequence ID" value="UQS84774.1"/>
    <property type="molecule type" value="Genomic_DNA"/>
</dbReference>
<dbReference type="Pfam" id="PF07690">
    <property type="entry name" value="MFS_1"/>
    <property type="match status" value="1"/>
</dbReference>
<reference evidence="9 10" key="1">
    <citation type="journal article" date="2022" name="Int. J. Syst. Evol. Microbiol.">
        <title>Apilactobacillus apisilvae sp. nov., Nicolia spurrieriana gen. nov. sp. nov., Bombilactobacillus folatiphilus sp. nov. and Bombilactobacillus thymidiniphilus sp. nov., four new lactic acid bacterial isolates from stingless bees Tetragonula carbonaria and Austroplebeia australis.</title>
        <authorList>
            <person name="Oliphant S.A."/>
            <person name="Watson-Haigh N.S."/>
            <person name="Sumby K.M."/>
            <person name="Gardner J."/>
            <person name="Groom S."/>
            <person name="Jiranek V."/>
        </authorList>
    </citation>
    <scope>NUCLEOTIDE SEQUENCE [LARGE SCALE GENOMIC DNA]</scope>
    <source>
        <strain evidence="9 10">SG5_A10</strain>
    </source>
</reference>
<accession>A0ABY4PGZ5</accession>
<feature type="transmembrane region" description="Helical" evidence="7">
    <location>
        <begin position="199"/>
        <end position="218"/>
    </location>
</feature>
<keyword evidence="3" id="KW-1003">Cell membrane</keyword>
<dbReference type="SUPFAM" id="SSF103473">
    <property type="entry name" value="MFS general substrate transporter"/>
    <property type="match status" value="1"/>
</dbReference>
<feature type="transmembrane region" description="Helical" evidence="7">
    <location>
        <begin position="402"/>
        <end position="423"/>
    </location>
</feature>
<sequence>MAKKMSSKRWWILFCIGIVTFMTDLDASVVNIALPVINKSLSINMSVSELIVSSYLITICILLLPFGKLSDKLGKNKIFKIGVIVFSVGSLLCGMSNQIIFLLVSRVIQAVGAAMTMSTNNGIITEVFPKEERGQALGWIGSFVALGMIAGPGVGGIILQYLSWQYIFWINVPIGVIMIIMSIKLLPNSLIKHKTKSDNFGIFLSMASILGIFIYIYAGQQIGYTNIYLYLILFLSIILFVGLILVERKKENPLINLALFKNRNFSIGLLTATIIFITNNFYMVLTPFYLENARNFSAGSAGLMMMLLPLTQIITSPISGKLSDKIVELNLTIIGLAVIFITQFFLIFSNLSTNIKIYLFAIGLLGLGNSIFQSPNNSMIMSSISQKELGIAGSMNSLSRNIGMVTGNALATSLLFIFMSNLANKHITNFDGNKKLTYMVGQQYVYIIGTILILFALVISIVNFYKNKKISEV</sequence>
<feature type="transmembrane region" description="Helical" evidence="7">
    <location>
        <begin position="78"/>
        <end position="101"/>
    </location>
</feature>
<dbReference type="Gene3D" id="1.20.1250.20">
    <property type="entry name" value="MFS general substrate transporter like domains"/>
    <property type="match status" value="1"/>
</dbReference>
<evidence type="ECO:0000256" key="3">
    <source>
        <dbReference type="ARBA" id="ARBA00022475"/>
    </source>
</evidence>
<dbReference type="Proteomes" id="UP000831859">
    <property type="component" value="Chromosome"/>
</dbReference>
<dbReference type="InterPro" id="IPR011701">
    <property type="entry name" value="MFS"/>
</dbReference>